<name>A0A9C5ZB79_9MUSC</name>
<evidence type="ECO:0000313" key="5">
    <source>
        <dbReference type="RefSeq" id="XP_037898485.1"/>
    </source>
</evidence>
<proteinExistence type="inferred from homology"/>
<evidence type="ECO:0000256" key="1">
    <source>
        <dbReference type="ARBA" id="ARBA00010394"/>
    </source>
</evidence>
<dbReference type="RefSeq" id="XP_037898485.1">
    <property type="nucleotide sequence ID" value="XM_038042557.1"/>
</dbReference>
<dbReference type="AlphaFoldDB" id="A0A9C5ZB79"/>
<dbReference type="GeneID" id="119643213"/>
<dbReference type="KEGG" id="gfs:119643213"/>
<dbReference type="InterPro" id="IPR011989">
    <property type="entry name" value="ARM-like"/>
</dbReference>
<dbReference type="GO" id="GO:0015031">
    <property type="term" value="P:protein transport"/>
    <property type="evidence" value="ECO:0007669"/>
    <property type="project" value="UniProtKB-KW"/>
</dbReference>
<sequence length="345" mass="38629">MGIKNSTQRKKTLRVNYLQQIAKVFSQTEKQQHDGAACSFCSSCHPSIDELSESLTLSKMVRCLRDTKCSQLRLQLSSALFAISALSEQHRVLVAQSGALPCLVRILYCDDLKTCEMAAWALAAIIKNSPRERDLVAAYGATLPLATLMCNPRPEIQRAALEVLQQLSLGSSSRIGLLLKNNILPNIRLVLFQPRSDPDVLIRTFILLCYIIQEGNRSQKLEVINADFLPALIDGLCRSEAHVKRVAADTIFELLSAALPFVPCSTKRIAHVLILLCDHLATEELWVLQIIYDVLVLLEKYAIDMKYVVRYCDGFKKLEEMQRSANKEISIVAIEIVELCNSNLI</sequence>
<keyword evidence="2" id="KW-0813">Transport</keyword>
<reference evidence="5" key="1">
    <citation type="submission" date="2025-08" db="UniProtKB">
        <authorList>
            <consortium name="RefSeq"/>
        </authorList>
    </citation>
    <scope>IDENTIFICATION</scope>
    <source>
        <tissue evidence="5">Whole body pupa</tissue>
    </source>
</reference>
<accession>A0A9C5ZB79</accession>
<dbReference type="SMART" id="SM00185">
    <property type="entry name" value="ARM"/>
    <property type="match status" value="3"/>
</dbReference>
<dbReference type="Pfam" id="PF00514">
    <property type="entry name" value="Arm"/>
    <property type="match status" value="1"/>
</dbReference>
<organism evidence="4 5">
    <name type="scientific">Glossina fuscipes</name>
    <dbReference type="NCBI Taxonomy" id="7396"/>
    <lineage>
        <taxon>Eukaryota</taxon>
        <taxon>Metazoa</taxon>
        <taxon>Ecdysozoa</taxon>
        <taxon>Arthropoda</taxon>
        <taxon>Hexapoda</taxon>
        <taxon>Insecta</taxon>
        <taxon>Pterygota</taxon>
        <taxon>Neoptera</taxon>
        <taxon>Endopterygota</taxon>
        <taxon>Diptera</taxon>
        <taxon>Brachycera</taxon>
        <taxon>Muscomorpha</taxon>
        <taxon>Hippoboscoidea</taxon>
        <taxon>Glossinidae</taxon>
        <taxon>Glossina</taxon>
    </lineage>
</organism>
<keyword evidence="3" id="KW-0653">Protein transport</keyword>
<dbReference type="SUPFAM" id="SSF48371">
    <property type="entry name" value="ARM repeat"/>
    <property type="match status" value="1"/>
</dbReference>
<protein>
    <submittedName>
        <fullName evidence="5">Importin subunit alpha-4-like</fullName>
    </submittedName>
</protein>
<evidence type="ECO:0000313" key="4">
    <source>
        <dbReference type="Proteomes" id="UP000092443"/>
    </source>
</evidence>
<dbReference type="InterPro" id="IPR016024">
    <property type="entry name" value="ARM-type_fold"/>
</dbReference>
<evidence type="ECO:0000256" key="2">
    <source>
        <dbReference type="ARBA" id="ARBA00022448"/>
    </source>
</evidence>
<gene>
    <name evidence="5" type="primary">LOC119643213</name>
</gene>
<keyword evidence="4" id="KW-1185">Reference proteome</keyword>
<dbReference type="Gene3D" id="1.25.10.10">
    <property type="entry name" value="Leucine-rich Repeat Variant"/>
    <property type="match status" value="1"/>
</dbReference>
<dbReference type="Proteomes" id="UP000092443">
    <property type="component" value="Unplaced"/>
</dbReference>
<evidence type="ECO:0000256" key="3">
    <source>
        <dbReference type="ARBA" id="ARBA00022927"/>
    </source>
</evidence>
<comment type="similarity">
    <text evidence="1">Belongs to the importin alpha family.</text>
</comment>
<dbReference type="InterPro" id="IPR000225">
    <property type="entry name" value="Armadillo"/>
</dbReference>
<dbReference type="PANTHER" id="PTHR23316">
    <property type="entry name" value="IMPORTIN ALPHA"/>
    <property type="match status" value="1"/>
</dbReference>